<dbReference type="Pfam" id="PF02604">
    <property type="entry name" value="PhdYeFM_antitox"/>
    <property type="match status" value="1"/>
</dbReference>
<dbReference type="AlphaFoldDB" id="A0A7K3WW37"/>
<evidence type="ECO:0000313" key="4">
    <source>
        <dbReference type="Proteomes" id="UP000486602"/>
    </source>
</evidence>
<evidence type="ECO:0000313" key="3">
    <source>
        <dbReference type="EMBL" id="NEN25734.1"/>
    </source>
</evidence>
<dbReference type="InterPro" id="IPR036165">
    <property type="entry name" value="YefM-like_sf"/>
</dbReference>
<accession>A0A7K3WW37</accession>
<dbReference type="RefSeq" id="WP_163287182.1">
    <property type="nucleotide sequence ID" value="NZ_JAAGVY010000074.1"/>
</dbReference>
<name>A0A7K3WW37_9FLAO</name>
<dbReference type="Gene3D" id="3.40.1620.10">
    <property type="entry name" value="YefM-like domain"/>
    <property type="match status" value="1"/>
</dbReference>
<gene>
    <name evidence="3" type="ORF">G3O08_19780</name>
</gene>
<comment type="function">
    <text evidence="2">Antitoxin component of a type II toxin-antitoxin (TA) system.</text>
</comment>
<comment type="similarity">
    <text evidence="1 2">Belongs to the phD/YefM antitoxin family.</text>
</comment>
<protein>
    <recommendedName>
        <fullName evidence="2">Antitoxin</fullName>
    </recommendedName>
</protein>
<dbReference type="NCBIfam" id="TIGR01552">
    <property type="entry name" value="phd_fam"/>
    <property type="match status" value="1"/>
</dbReference>
<proteinExistence type="inferred from homology"/>
<sequence length="84" mass="9589">MADVINFSDFQENLNFYFEKVHEMGKPLCITVSKGKDIVVMSKSDYNGMLETLHLLSSPKNAERLLKSIQDDKVGEVIVRKLIE</sequence>
<dbReference type="InterPro" id="IPR006442">
    <property type="entry name" value="Antitoxin_Phd/YefM"/>
</dbReference>
<evidence type="ECO:0000256" key="1">
    <source>
        <dbReference type="ARBA" id="ARBA00009981"/>
    </source>
</evidence>
<dbReference type="Gene3D" id="1.10.1220.170">
    <property type="match status" value="1"/>
</dbReference>
<dbReference type="EMBL" id="JAAGVY010000074">
    <property type="protein sequence ID" value="NEN25734.1"/>
    <property type="molecule type" value="Genomic_DNA"/>
</dbReference>
<dbReference type="SUPFAM" id="SSF143120">
    <property type="entry name" value="YefM-like"/>
    <property type="match status" value="1"/>
</dbReference>
<evidence type="ECO:0000256" key="2">
    <source>
        <dbReference type="RuleBase" id="RU362080"/>
    </source>
</evidence>
<organism evidence="3 4">
    <name type="scientific">Cryomorpha ignava</name>
    <dbReference type="NCBI Taxonomy" id="101383"/>
    <lineage>
        <taxon>Bacteria</taxon>
        <taxon>Pseudomonadati</taxon>
        <taxon>Bacteroidota</taxon>
        <taxon>Flavobacteriia</taxon>
        <taxon>Flavobacteriales</taxon>
        <taxon>Cryomorphaceae</taxon>
        <taxon>Cryomorpha</taxon>
    </lineage>
</organism>
<dbReference type="Proteomes" id="UP000486602">
    <property type="component" value="Unassembled WGS sequence"/>
</dbReference>
<keyword evidence="4" id="KW-1185">Reference proteome</keyword>
<comment type="caution">
    <text evidence="3">The sequence shown here is derived from an EMBL/GenBank/DDBJ whole genome shotgun (WGS) entry which is preliminary data.</text>
</comment>
<reference evidence="3 4" key="1">
    <citation type="submission" date="2020-02" db="EMBL/GenBank/DDBJ databases">
        <title>Out from the shadows clarifying the taxonomy of the family Cryomorphaceae and related taxa by utilizing the GTDB taxonomic framework.</title>
        <authorList>
            <person name="Bowman J.P."/>
        </authorList>
    </citation>
    <scope>NUCLEOTIDE SEQUENCE [LARGE SCALE GENOMIC DNA]</scope>
    <source>
        <strain evidence="3 4">QSSC 1-22</strain>
    </source>
</reference>